<evidence type="ECO:0000313" key="4">
    <source>
        <dbReference type="Proteomes" id="UP001249240"/>
    </source>
</evidence>
<name>A0AAW8STR4_9ENTE</name>
<proteinExistence type="predicted"/>
<evidence type="ECO:0000256" key="1">
    <source>
        <dbReference type="SAM" id="MobiDB-lite"/>
    </source>
</evidence>
<dbReference type="InterPro" id="IPR010572">
    <property type="entry name" value="Tail_dom"/>
</dbReference>
<dbReference type="AlphaFoldDB" id="A0AAW8STR4"/>
<accession>A0AAW8STR4</accession>
<gene>
    <name evidence="3" type="ORF">P7D78_08730</name>
</gene>
<evidence type="ECO:0000259" key="2">
    <source>
        <dbReference type="Pfam" id="PF06605"/>
    </source>
</evidence>
<dbReference type="RefSeq" id="WP_048719856.1">
    <property type="nucleotide sequence ID" value="NZ_JAQESB010000021.1"/>
</dbReference>
<organism evidence="3 4">
    <name type="scientific">Enterococcus raffinosus</name>
    <dbReference type="NCBI Taxonomy" id="71452"/>
    <lineage>
        <taxon>Bacteria</taxon>
        <taxon>Bacillati</taxon>
        <taxon>Bacillota</taxon>
        <taxon>Bacilli</taxon>
        <taxon>Lactobacillales</taxon>
        <taxon>Enterococcaceae</taxon>
        <taxon>Enterococcus</taxon>
    </lineage>
</organism>
<sequence>MLMAMNLSREYTAILENAYDVGYEKIENEIGSIEFSMPLYDTKNAMIQALQYVELTDNEDEYIGLYRIMPSTIQKDKSNYTIKYTAMHVLGTLLDSVLFGYHELVNRTTTDVINYILGKQKTKHWVLKKCEFTRYFSYAWENENGLADALFSIPAAFDEDYIWQWNTQVYPFELSLVKPPTEPICRIQEGYNMEGFEIESDPNNLVNRVYPLGAGEGINQLNIKSVNGGKEYVEDADSIKKYGLIEYVWVDQRFTIAQALKDNALNMLKKWSIPKVSWKVKAADLIKLTDSPLDIDKLRQGTVVMINTNEYGSFNLRIKKESKSDVFGAPQELELELGNLKDDINTTMSDLYRKQQINETYSQGATNILNYSYQDNCESAYPAEIEFYLDDDVFHVNTVELTFKTKRYRGYTKAVKGGGSKTITSEAGGQSTQTSSAGGSSRQTSSSGGSSVQSTTSGGGSYQGGSTAAGGGSYQGGSTNTGGGSVRSSSASGSHDHIVFNVVPGPAPSGTKAVLRGGGGGTIYAETAGNSFRTASSAANHTHNVDVPNHSHGFSINVPSHSHGFGVSIPAHSHRVSIPSHTHTVQIPNHTHTVKIPSHKHNVVLPEHTHPLEWGIFQASDSASRVDIVVDGTILPQHETSQSRLNIVDYLRKTSSGKIQRGNHTIQIKPNKLARIEAQVTCRVFIQSQLGGQF</sequence>
<feature type="compositionally biased region" description="Low complexity" evidence="1">
    <location>
        <begin position="427"/>
        <end position="456"/>
    </location>
</feature>
<feature type="compositionally biased region" description="Gly residues" evidence="1">
    <location>
        <begin position="457"/>
        <end position="485"/>
    </location>
</feature>
<dbReference type="InterPro" id="IPR007119">
    <property type="entry name" value="Phage_tail_spike_N"/>
</dbReference>
<protein>
    <submittedName>
        <fullName evidence="3">Phage tail protein</fullName>
    </submittedName>
</protein>
<feature type="region of interest" description="Disordered" evidence="1">
    <location>
        <begin position="414"/>
        <end position="500"/>
    </location>
</feature>
<dbReference type="EMBL" id="JARPXM010000007">
    <property type="protein sequence ID" value="MDT2538207.1"/>
    <property type="molecule type" value="Genomic_DNA"/>
</dbReference>
<comment type="caution">
    <text evidence="3">The sequence shown here is derived from an EMBL/GenBank/DDBJ whole genome shotgun (WGS) entry which is preliminary data.</text>
</comment>
<dbReference type="Pfam" id="PF06605">
    <property type="entry name" value="Prophage_tail"/>
    <property type="match status" value="1"/>
</dbReference>
<dbReference type="Proteomes" id="UP001249240">
    <property type="component" value="Unassembled WGS sequence"/>
</dbReference>
<feature type="domain" description="Tail spike" evidence="2">
    <location>
        <begin position="93"/>
        <end position="350"/>
    </location>
</feature>
<reference evidence="3" key="1">
    <citation type="submission" date="2023-03" db="EMBL/GenBank/DDBJ databases">
        <authorList>
            <person name="Shen W."/>
            <person name="Cai J."/>
        </authorList>
    </citation>
    <scope>NUCLEOTIDE SEQUENCE</scope>
    <source>
        <strain evidence="3">B646-2</strain>
    </source>
</reference>
<dbReference type="NCBIfam" id="TIGR01665">
    <property type="entry name" value="put_anti_recept"/>
    <property type="match status" value="1"/>
</dbReference>
<evidence type="ECO:0000313" key="3">
    <source>
        <dbReference type="EMBL" id="MDT2538207.1"/>
    </source>
</evidence>